<keyword evidence="2" id="KW-0472">Membrane</keyword>
<evidence type="ECO:0000313" key="3">
    <source>
        <dbReference type="EMBL" id="MFB9837554.1"/>
    </source>
</evidence>
<accession>A0ABV5YR43</accession>
<dbReference type="EMBL" id="JBHLZP010000393">
    <property type="protein sequence ID" value="MFB9837554.1"/>
    <property type="molecule type" value="Genomic_DNA"/>
</dbReference>
<feature type="transmembrane region" description="Helical" evidence="2">
    <location>
        <begin position="38"/>
        <end position="58"/>
    </location>
</feature>
<proteinExistence type="predicted"/>
<protein>
    <submittedName>
        <fullName evidence="3">Uncharacterized protein</fullName>
    </submittedName>
</protein>
<feature type="region of interest" description="Disordered" evidence="1">
    <location>
        <begin position="232"/>
        <end position="258"/>
    </location>
</feature>
<evidence type="ECO:0000313" key="4">
    <source>
        <dbReference type="Proteomes" id="UP001589627"/>
    </source>
</evidence>
<dbReference type="Proteomes" id="UP001589627">
    <property type="component" value="Unassembled WGS sequence"/>
</dbReference>
<keyword evidence="2" id="KW-0812">Transmembrane</keyword>
<dbReference type="RefSeq" id="WP_378210418.1">
    <property type="nucleotide sequence ID" value="NZ_JBHLZP010000393.1"/>
</dbReference>
<reference evidence="3 4" key="1">
    <citation type="submission" date="2024-09" db="EMBL/GenBank/DDBJ databases">
        <authorList>
            <person name="Sun Q."/>
            <person name="Mori K."/>
        </authorList>
    </citation>
    <scope>NUCLEOTIDE SEQUENCE [LARGE SCALE GENOMIC DNA]</scope>
    <source>
        <strain evidence="3 4">TBRC 0563</strain>
    </source>
</reference>
<comment type="caution">
    <text evidence="3">The sequence shown here is derived from an EMBL/GenBank/DDBJ whole genome shotgun (WGS) entry which is preliminary data.</text>
</comment>
<sequence length="258" mass="26962">MVARMLFAALLGALIGGAELVGRYQDKPAAAMFSPSGLLYIAVNASASTAALITAEAMGWGFALPAGAPAIGGSVAQVMASAVGSAAIFRSSFMIAQDKGVSIGPILLLSGLLKIVDAAMDRKRALSRLSTNDLAGLSFAGDHAALAELCSHAIRRYDLAEAQRLGELAADLRARDDLTDADKLDCFGLELSRMVGERALRKAAERLRDRPELAEVPTPAPAAVVEEVVTAATTSGEEESEFASRLGGSRRLARRSEY</sequence>
<evidence type="ECO:0000256" key="2">
    <source>
        <dbReference type="SAM" id="Phobius"/>
    </source>
</evidence>
<gene>
    <name evidence="3" type="ORF">ACFFNX_35815</name>
</gene>
<evidence type="ECO:0000256" key="1">
    <source>
        <dbReference type="SAM" id="MobiDB-lite"/>
    </source>
</evidence>
<keyword evidence="4" id="KW-1185">Reference proteome</keyword>
<keyword evidence="2" id="KW-1133">Transmembrane helix</keyword>
<organism evidence="3 4">
    <name type="scientific">Actinoallomurus acaciae</name>
    <dbReference type="NCBI Taxonomy" id="502577"/>
    <lineage>
        <taxon>Bacteria</taxon>
        <taxon>Bacillati</taxon>
        <taxon>Actinomycetota</taxon>
        <taxon>Actinomycetes</taxon>
        <taxon>Streptosporangiales</taxon>
        <taxon>Thermomonosporaceae</taxon>
        <taxon>Actinoallomurus</taxon>
    </lineage>
</organism>
<name>A0ABV5YR43_9ACTN</name>
<feature type="transmembrane region" description="Helical" evidence="2">
    <location>
        <begin position="70"/>
        <end position="89"/>
    </location>
</feature>